<reference evidence="3 5" key="2">
    <citation type="journal article" date="2014" name="BMC Genomics">
        <title>An improved genome release (version Mt4.0) for the model legume Medicago truncatula.</title>
        <authorList>
            <person name="Tang H."/>
            <person name="Krishnakumar V."/>
            <person name="Bidwell S."/>
            <person name="Rosen B."/>
            <person name="Chan A."/>
            <person name="Zhou S."/>
            <person name="Gentzbittel L."/>
            <person name="Childs K.L."/>
            <person name="Yandell M."/>
            <person name="Gundlach H."/>
            <person name="Mayer K.F."/>
            <person name="Schwartz D.C."/>
            <person name="Town C.D."/>
        </authorList>
    </citation>
    <scope>GENOME REANNOTATION</scope>
    <source>
        <strain evidence="3">A17</strain>
        <strain evidence="4 5">cv. Jemalong A17</strain>
    </source>
</reference>
<feature type="compositionally biased region" description="Polar residues" evidence="1">
    <location>
        <begin position="60"/>
        <end position="72"/>
    </location>
</feature>
<feature type="compositionally biased region" description="Basic and acidic residues" evidence="1">
    <location>
        <begin position="214"/>
        <end position="236"/>
    </location>
</feature>
<dbReference type="Proteomes" id="UP000002051">
    <property type="component" value="Unassembled WGS sequence"/>
</dbReference>
<dbReference type="HOGENOM" id="CLU_086489_0_0_1"/>
<proteinExistence type="predicted"/>
<feature type="compositionally biased region" description="Polar residues" evidence="1">
    <location>
        <begin position="150"/>
        <end position="191"/>
    </location>
</feature>
<evidence type="ECO:0000313" key="3">
    <source>
        <dbReference type="EMBL" id="KEH23947.1"/>
    </source>
</evidence>
<feature type="compositionally biased region" description="Basic and acidic residues" evidence="1">
    <location>
        <begin position="248"/>
        <end position="259"/>
    </location>
</feature>
<dbReference type="PROSITE" id="PS50108">
    <property type="entry name" value="CRIB"/>
    <property type="match status" value="1"/>
</dbReference>
<dbReference type="AlphaFoldDB" id="A0A072U2K9"/>
<accession>A0A072U2K9</accession>
<dbReference type="STRING" id="3880.A0A072U2K9"/>
<dbReference type="SMART" id="SM00285">
    <property type="entry name" value="PBD"/>
    <property type="match status" value="1"/>
</dbReference>
<feature type="compositionally biased region" description="Basic and acidic residues" evidence="1">
    <location>
        <begin position="275"/>
        <end position="309"/>
    </location>
</feature>
<evidence type="ECO:0000313" key="5">
    <source>
        <dbReference type="Proteomes" id="UP000002051"/>
    </source>
</evidence>
<feature type="compositionally biased region" description="Polar residues" evidence="1">
    <location>
        <begin position="261"/>
        <end position="274"/>
    </location>
</feature>
<gene>
    <name evidence="3" type="ordered locus">MTR_7g097180</name>
</gene>
<dbReference type="CDD" id="cd00132">
    <property type="entry name" value="CRIB"/>
    <property type="match status" value="1"/>
</dbReference>
<dbReference type="EnsemblPlants" id="KEH23947">
    <property type="protein sequence ID" value="KEH23947"/>
    <property type="gene ID" value="MTR_7g097180"/>
</dbReference>
<feature type="domain" description="CRIB" evidence="2">
    <location>
        <begin position="32"/>
        <end position="45"/>
    </location>
</feature>
<dbReference type="EMBL" id="CM001223">
    <property type="protein sequence ID" value="KEH23947.1"/>
    <property type="molecule type" value="Genomic_DNA"/>
</dbReference>
<dbReference type="InterPro" id="IPR000095">
    <property type="entry name" value="CRIB_dom"/>
</dbReference>
<dbReference type="Pfam" id="PF00786">
    <property type="entry name" value="PBD"/>
    <property type="match status" value="1"/>
</dbReference>
<dbReference type="PANTHER" id="PTHR46325:SF43">
    <property type="entry name" value="ROP-INTERACTIVE CRIB MOTIF PROTEIN"/>
    <property type="match status" value="1"/>
</dbReference>
<evidence type="ECO:0000256" key="1">
    <source>
        <dbReference type="SAM" id="MobiDB-lite"/>
    </source>
</evidence>
<organism evidence="3 5">
    <name type="scientific">Medicago truncatula</name>
    <name type="common">Barrel medic</name>
    <name type="synonym">Medicago tribuloides</name>
    <dbReference type="NCBI Taxonomy" id="3880"/>
    <lineage>
        <taxon>Eukaryota</taxon>
        <taxon>Viridiplantae</taxon>
        <taxon>Streptophyta</taxon>
        <taxon>Embryophyta</taxon>
        <taxon>Tracheophyta</taxon>
        <taxon>Spermatophyta</taxon>
        <taxon>Magnoliopsida</taxon>
        <taxon>eudicotyledons</taxon>
        <taxon>Gunneridae</taxon>
        <taxon>Pentapetalae</taxon>
        <taxon>rosids</taxon>
        <taxon>fabids</taxon>
        <taxon>Fabales</taxon>
        <taxon>Fabaceae</taxon>
        <taxon>Papilionoideae</taxon>
        <taxon>50 kb inversion clade</taxon>
        <taxon>NPAAA clade</taxon>
        <taxon>Hologalegina</taxon>
        <taxon>IRL clade</taxon>
        <taxon>Trifolieae</taxon>
        <taxon>Medicago</taxon>
    </lineage>
</organism>
<feature type="compositionally biased region" description="Basic and acidic residues" evidence="1">
    <location>
        <begin position="129"/>
        <end position="141"/>
    </location>
</feature>
<sequence>MSGDNIKMKGLLKGLRIISQIFDNEKEAEIEIGHPTDVKHVAHIGLDGPTENPPTWMNEFKSTPGLSSSAPLNMNRDIHCKRADDSEPRISLDSMKKGSRSVNVEEDTNELPLPKSSKQHSHSSSGNIRESHAKEKSDKPRQPKKHSKHSTPNNDSFNNESKLTTTEQSRSMDTDSLQLHGTTNDNLPSKRTYSKKTKDIQGVGGSSKARSKAQHKEPDSGEGTHSRSSSKSKESNSNEGSHSRTGSKSRDPDSKEGPHSRSGSKSKNLNSNEGHPSRHDAKSKSKHRLSEDGQLERESNEDLLRKYTN</sequence>
<reference evidence="4" key="3">
    <citation type="submission" date="2015-04" db="UniProtKB">
        <authorList>
            <consortium name="EnsemblPlants"/>
        </authorList>
    </citation>
    <scope>IDENTIFICATION</scope>
    <source>
        <strain evidence="4">cv. Jemalong A17</strain>
    </source>
</reference>
<dbReference type="PANTHER" id="PTHR46325">
    <property type="entry name" value="CRIB DOMAIN-CONTAINING PROTEIN RIC8"/>
    <property type="match status" value="1"/>
</dbReference>
<protein>
    <submittedName>
        <fullName evidence="3">ROP-interactive CRIB motif protein</fullName>
    </submittedName>
</protein>
<evidence type="ECO:0000313" key="4">
    <source>
        <dbReference type="EnsemblPlants" id="KEH23947"/>
    </source>
</evidence>
<feature type="region of interest" description="Disordered" evidence="1">
    <location>
        <begin position="49"/>
        <end position="309"/>
    </location>
</feature>
<feature type="compositionally biased region" description="Basic and acidic residues" evidence="1">
    <location>
        <begin position="76"/>
        <end position="96"/>
    </location>
</feature>
<name>A0A072U2K9_MEDTR</name>
<reference evidence="3 5" key="1">
    <citation type="journal article" date="2011" name="Nature">
        <title>The Medicago genome provides insight into the evolution of rhizobial symbioses.</title>
        <authorList>
            <person name="Young N.D."/>
            <person name="Debelle F."/>
            <person name="Oldroyd G.E."/>
            <person name="Geurts R."/>
            <person name="Cannon S.B."/>
            <person name="Udvardi M.K."/>
            <person name="Benedito V.A."/>
            <person name="Mayer K.F."/>
            <person name="Gouzy J."/>
            <person name="Schoof H."/>
            <person name="Van de Peer Y."/>
            <person name="Proost S."/>
            <person name="Cook D.R."/>
            <person name="Meyers B.C."/>
            <person name="Spannagl M."/>
            <person name="Cheung F."/>
            <person name="De Mita S."/>
            <person name="Krishnakumar V."/>
            <person name="Gundlach H."/>
            <person name="Zhou S."/>
            <person name="Mudge J."/>
            <person name="Bharti A.K."/>
            <person name="Murray J.D."/>
            <person name="Naoumkina M.A."/>
            <person name="Rosen B."/>
            <person name="Silverstein K.A."/>
            <person name="Tang H."/>
            <person name="Rombauts S."/>
            <person name="Zhao P.X."/>
            <person name="Zhou P."/>
            <person name="Barbe V."/>
            <person name="Bardou P."/>
            <person name="Bechner M."/>
            <person name="Bellec A."/>
            <person name="Berger A."/>
            <person name="Berges H."/>
            <person name="Bidwell S."/>
            <person name="Bisseling T."/>
            <person name="Choisne N."/>
            <person name="Couloux A."/>
            <person name="Denny R."/>
            <person name="Deshpande S."/>
            <person name="Dai X."/>
            <person name="Doyle J.J."/>
            <person name="Dudez A.M."/>
            <person name="Farmer A.D."/>
            <person name="Fouteau S."/>
            <person name="Franken C."/>
            <person name="Gibelin C."/>
            <person name="Gish J."/>
            <person name="Goldstein S."/>
            <person name="Gonzalez A.J."/>
            <person name="Green P.J."/>
            <person name="Hallab A."/>
            <person name="Hartog M."/>
            <person name="Hua A."/>
            <person name="Humphray S.J."/>
            <person name="Jeong D.H."/>
            <person name="Jing Y."/>
            <person name="Jocker A."/>
            <person name="Kenton S.M."/>
            <person name="Kim D.J."/>
            <person name="Klee K."/>
            <person name="Lai H."/>
            <person name="Lang C."/>
            <person name="Lin S."/>
            <person name="Macmil S.L."/>
            <person name="Magdelenat G."/>
            <person name="Matthews L."/>
            <person name="McCorrison J."/>
            <person name="Monaghan E.L."/>
            <person name="Mun J.H."/>
            <person name="Najar F.Z."/>
            <person name="Nicholson C."/>
            <person name="Noirot C."/>
            <person name="O'Bleness M."/>
            <person name="Paule C.R."/>
            <person name="Poulain J."/>
            <person name="Prion F."/>
            <person name="Qin B."/>
            <person name="Qu C."/>
            <person name="Retzel E.F."/>
            <person name="Riddle C."/>
            <person name="Sallet E."/>
            <person name="Samain S."/>
            <person name="Samson N."/>
            <person name="Sanders I."/>
            <person name="Saurat O."/>
            <person name="Scarpelli C."/>
            <person name="Schiex T."/>
            <person name="Segurens B."/>
            <person name="Severin A.J."/>
            <person name="Sherrier D.J."/>
            <person name="Shi R."/>
            <person name="Sims S."/>
            <person name="Singer S.R."/>
            <person name="Sinharoy S."/>
            <person name="Sterck L."/>
            <person name="Viollet A."/>
            <person name="Wang B.B."/>
            <person name="Wang K."/>
            <person name="Wang M."/>
            <person name="Wang X."/>
            <person name="Warfsmann J."/>
            <person name="Weissenbach J."/>
            <person name="White D.D."/>
            <person name="White J.D."/>
            <person name="Wiley G.B."/>
            <person name="Wincker P."/>
            <person name="Xing Y."/>
            <person name="Yang L."/>
            <person name="Yao Z."/>
            <person name="Ying F."/>
            <person name="Zhai J."/>
            <person name="Zhou L."/>
            <person name="Zuber A."/>
            <person name="Denarie J."/>
            <person name="Dixon R.A."/>
            <person name="May G.D."/>
            <person name="Schwartz D.C."/>
            <person name="Rogers J."/>
            <person name="Quetier F."/>
            <person name="Town C.D."/>
            <person name="Roe B.A."/>
        </authorList>
    </citation>
    <scope>NUCLEOTIDE SEQUENCE [LARGE SCALE GENOMIC DNA]</scope>
    <source>
        <strain evidence="3">A17</strain>
        <strain evidence="4 5">cv. Jemalong A17</strain>
    </source>
</reference>
<evidence type="ECO:0000259" key="2">
    <source>
        <dbReference type="PROSITE" id="PS50108"/>
    </source>
</evidence>
<keyword evidence="5" id="KW-1185">Reference proteome</keyword>